<dbReference type="InterPro" id="IPR015897">
    <property type="entry name" value="CHK_kinase-like"/>
</dbReference>
<reference evidence="2" key="1">
    <citation type="submission" date="2021-06" db="EMBL/GenBank/DDBJ databases">
        <authorList>
            <person name="Hodson N. C."/>
            <person name="Mongue J. A."/>
            <person name="Jaron S. K."/>
        </authorList>
    </citation>
    <scope>NUCLEOTIDE SEQUENCE</scope>
</reference>
<dbReference type="EMBL" id="CAJVCH010048359">
    <property type="protein sequence ID" value="CAG7717756.1"/>
    <property type="molecule type" value="Genomic_DNA"/>
</dbReference>
<dbReference type="Pfam" id="PF02958">
    <property type="entry name" value="EcKL"/>
    <property type="match status" value="1"/>
</dbReference>
<dbReference type="PANTHER" id="PTHR11012:SF30">
    <property type="entry name" value="PROTEIN KINASE-LIKE DOMAIN-CONTAINING"/>
    <property type="match status" value="1"/>
</dbReference>
<name>A0A8J2JC34_9HEXA</name>
<dbReference type="Proteomes" id="UP000708208">
    <property type="component" value="Unassembled WGS sequence"/>
</dbReference>
<proteinExistence type="predicted"/>
<evidence type="ECO:0000259" key="1">
    <source>
        <dbReference type="SMART" id="SM00587"/>
    </source>
</evidence>
<comment type="caution">
    <text evidence="2">The sequence shown here is derived from an EMBL/GenBank/DDBJ whole genome shotgun (WGS) entry which is preliminary data.</text>
</comment>
<evidence type="ECO:0000313" key="2">
    <source>
        <dbReference type="EMBL" id="CAG7717756.1"/>
    </source>
</evidence>
<gene>
    <name evidence="2" type="ORF">AFUS01_LOCUS7195</name>
</gene>
<dbReference type="InterPro" id="IPR004119">
    <property type="entry name" value="EcKL"/>
</dbReference>
<feature type="domain" description="CHK kinase-like" evidence="1">
    <location>
        <begin position="144"/>
        <end position="341"/>
    </location>
</feature>
<sequence>MHPRVKIPKTRAEISLEFLNRILSPHQLQVLGFETVTDSKFARGCLSDLVRLELTVQKYSDNNAPLEKLGLVVKTVPSNPSIRSYVLSKGYCQNEVQMYTKVLPALNDFLNSQGVSQANRFSFPKCYFGEEEEGNRDEDYNFFLTLEDLTGSKHTFWDEGAKKSFDWEHSSAAIKSIARFHASTAAYKISKGFRLYEEEFPKFLKHTVDDPALDNYIATGFKATREVLMEGEIPEGLLERLELMETNFKTIVQKMQIDVDEKSVNVVRHTDLHFFNVAFLHDVNDNGVEATWFDFQNCSEGSPMSDLAFLLMLNCEPEFSTGQLDKSLELYHQTFMEVVKETKVNLDYPFEKMREEFSRYRLPSILHIISGSLMWSCGPDCNSVSRDRLRRAIIYAFNNGELNLPDFV</sequence>
<keyword evidence="3" id="KW-1185">Reference proteome</keyword>
<dbReference type="OrthoDB" id="190089at2759"/>
<dbReference type="SMART" id="SM00587">
    <property type="entry name" value="CHK"/>
    <property type="match status" value="1"/>
</dbReference>
<dbReference type="AlphaFoldDB" id="A0A8J2JC34"/>
<dbReference type="PANTHER" id="PTHR11012">
    <property type="entry name" value="PROTEIN KINASE-LIKE DOMAIN-CONTAINING"/>
    <property type="match status" value="1"/>
</dbReference>
<protein>
    <recommendedName>
        <fullName evidence="1">CHK kinase-like domain-containing protein</fullName>
    </recommendedName>
</protein>
<organism evidence="2 3">
    <name type="scientific">Allacma fusca</name>
    <dbReference type="NCBI Taxonomy" id="39272"/>
    <lineage>
        <taxon>Eukaryota</taxon>
        <taxon>Metazoa</taxon>
        <taxon>Ecdysozoa</taxon>
        <taxon>Arthropoda</taxon>
        <taxon>Hexapoda</taxon>
        <taxon>Collembola</taxon>
        <taxon>Symphypleona</taxon>
        <taxon>Sminthuridae</taxon>
        <taxon>Allacma</taxon>
    </lineage>
</organism>
<accession>A0A8J2JC34</accession>
<evidence type="ECO:0000313" key="3">
    <source>
        <dbReference type="Proteomes" id="UP000708208"/>
    </source>
</evidence>